<dbReference type="PANTHER" id="PTHR10695:SF46">
    <property type="entry name" value="BIFUNCTIONAL COENZYME A SYNTHASE-RELATED"/>
    <property type="match status" value="1"/>
</dbReference>
<dbReference type="GO" id="GO:0005737">
    <property type="term" value="C:cytoplasm"/>
    <property type="evidence" value="ECO:0007669"/>
    <property type="project" value="UniProtKB-SubCell"/>
</dbReference>
<comment type="pathway">
    <text evidence="5">Cofactor biosynthesis; coenzyme A biosynthesis; CoA from (R)-pantothenate: step 5/5.</text>
</comment>
<dbReference type="Pfam" id="PF01121">
    <property type="entry name" value="CoaE"/>
    <property type="match status" value="1"/>
</dbReference>
<comment type="catalytic activity">
    <reaction evidence="5">
        <text>3'-dephospho-CoA + ATP = ADP + CoA + H(+)</text>
        <dbReference type="Rhea" id="RHEA:18245"/>
        <dbReference type="ChEBI" id="CHEBI:15378"/>
        <dbReference type="ChEBI" id="CHEBI:30616"/>
        <dbReference type="ChEBI" id="CHEBI:57287"/>
        <dbReference type="ChEBI" id="CHEBI:57328"/>
        <dbReference type="ChEBI" id="CHEBI:456216"/>
        <dbReference type="EC" id="2.7.1.24"/>
    </reaction>
</comment>
<feature type="binding site" evidence="5">
    <location>
        <begin position="11"/>
        <end position="16"/>
    </location>
    <ligand>
        <name>ATP</name>
        <dbReference type="ChEBI" id="CHEBI:30616"/>
    </ligand>
</feature>
<dbReference type="Gene3D" id="3.40.50.300">
    <property type="entry name" value="P-loop containing nucleotide triphosphate hydrolases"/>
    <property type="match status" value="1"/>
</dbReference>
<organism evidence="7">
    <name type="scientific">Aquifex aeolicus</name>
    <dbReference type="NCBI Taxonomy" id="63363"/>
    <lineage>
        <taxon>Bacteria</taxon>
        <taxon>Pseudomonadati</taxon>
        <taxon>Aquificota</taxon>
        <taxon>Aquificia</taxon>
        <taxon>Aquificales</taxon>
        <taxon>Aquificaceae</taxon>
        <taxon>Aquifex</taxon>
    </lineage>
</organism>
<dbReference type="HAMAP" id="MF_00376">
    <property type="entry name" value="Dephospho_CoA_kinase"/>
    <property type="match status" value="1"/>
</dbReference>
<dbReference type="NCBIfam" id="TIGR00152">
    <property type="entry name" value="dephospho-CoA kinase"/>
    <property type="match status" value="1"/>
</dbReference>
<dbReference type="UniPathway" id="UPA00241">
    <property type="reaction ID" value="UER00356"/>
</dbReference>
<protein>
    <recommendedName>
        <fullName evidence="5 6">Dephospho-CoA kinase</fullName>
        <ecNumber evidence="5 6">2.7.1.24</ecNumber>
    </recommendedName>
    <alternativeName>
        <fullName evidence="5">Dephosphocoenzyme A kinase</fullName>
    </alternativeName>
</protein>
<dbReference type="SUPFAM" id="SSF52540">
    <property type="entry name" value="P-loop containing nucleoside triphosphate hydrolases"/>
    <property type="match status" value="1"/>
</dbReference>
<evidence type="ECO:0000256" key="3">
    <source>
        <dbReference type="ARBA" id="ARBA00022840"/>
    </source>
</evidence>
<name>A0A7C5QEV1_AQUAO</name>
<dbReference type="GO" id="GO:0005524">
    <property type="term" value="F:ATP binding"/>
    <property type="evidence" value="ECO:0007669"/>
    <property type="project" value="UniProtKB-UniRule"/>
</dbReference>
<keyword evidence="5 7" id="KW-0418">Kinase</keyword>
<dbReference type="GO" id="GO:0015937">
    <property type="term" value="P:coenzyme A biosynthetic process"/>
    <property type="evidence" value="ECO:0007669"/>
    <property type="project" value="UniProtKB-UniRule"/>
</dbReference>
<keyword evidence="5 7" id="KW-0808">Transferase</keyword>
<evidence type="ECO:0000313" key="7">
    <source>
        <dbReference type="EMBL" id="HHJ64361.1"/>
    </source>
</evidence>
<proteinExistence type="inferred from homology"/>
<dbReference type="InterPro" id="IPR027417">
    <property type="entry name" value="P-loop_NTPase"/>
</dbReference>
<evidence type="ECO:0000256" key="6">
    <source>
        <dbReference type="NCBIfam" id="TIGR00152"/>
    </source>
</evidence>
<accession>A0A7C5QEV1</accession>
<keyword evidence="2 5" id="KW-0547">Nucleotide-binding</keyword>
<dbReference type="PANTHER" id="PTHR10695">
    <property type="entry name" value="DEPHOSPHO-COA KINASE-RELATED"/>
    <property type="match status" value="1"/>
</dbReference>
<keyword evidence="4 5" id="KW-0173">Coenzyme A biosynthesis</keyword>
<keyword evidence="3 5" id="KW-0067">ATP-binding</keyword>
<dbReference type="InterPro" id="IPR001977">
    <property type="entry name" value="Depp_CoAkinase"/>
</dbReference>
<dbReference type="AlphaFoldDB" id="A0A7C5QEV1"/>
<dbReference type="GO" id="GO:0004140">
    <property type="term" value="F:dephospho-CoA kinase activity"/>
    <property type="evidence" value="ECO:0007669"/>
    <property type="project" value="UniProtKB-UniRule"/>
</dbReference>
<gene>
    <name evidence="5" type="primary">coaE</name>
    <name evidence="7" type="ORF">ENJ61_05575</name>
</gene>
<comment type="subcellular location">
    <subcellularLocation>
        <location evidence="5">Cytoplasm</location>
    </subcellularLocation>
</comment>
<dbReference type="EMBL" id="DRNB01000200">
    <property type="protein sequence ID" value="HHJ64361.1"/>
    <property type="molecule type" value="Genomic_DNA"/>
</dbReference>
<evidence type="ECO:0000256" key="1">
    <source>
        <dbReference type="ARBA" id="ARBA00009018"/>
    </source>
</evidence>
<reference evidence="7" key="1">
    <citation type="journal article" date="2020" name="mSystems">
        <title>Genome- and Community-Level Interaction Insights into Carbon Utilization and Element Cycling Functions of Hydrothermarchaeota in Hydrothermal Sediment.</title>
        <authorList>
            <person name="Zhou Z."/>
            <person name="Liu Y."/>
            <person name="Xu W."/>
            <person name="Pan J."/>
            <person name="Luo Z.H."/>
            <person name="Li M."/>
        </authorList>
    </citation>
    <scope>NUCLEOTIDE SEQUENCE [LARGE SCALE GENOMIC DNA]</scope>
    <source>
        <strain evidence="7">HyVt-501</strain>
    </source>
</reference>
<evidence type="ECO:0000256" key="4">
    <source>
        <dbReference type="ARBA" id="ARBA00022993"/>
    </source>
</evidence>
<dbReference type="PROSITE" id="PS51219">
    <property type="entry name" value="DPCK"/>
    <property type="match status" value="1"/>
</dbReference>
<evidence type="ECO:0000256" key="2">
    <source>
        <dbReference type="ARBA" id="ARBA00022741"/>
    </source>
</evidence>
<evidence type="ECO:0000256" key="5">
    <source>
        <dbReference type="HAMAP-Rule" id="MF_00376"/>
    </source>
</evidence>
<dbReference type="CDD" id="cd02022">
    <property type="entry name" value="DPCK"/>
    <property type="match status" value="1"/>
</dbReference>
<dbReference type="EC" id="2.7.1.24" evidence="5 6"/>
<dbReference type="Proteomes" id="UP000885792">
    <property type="component" value="Unassembled WGS sequence"/>
</dbReference>
<sequence>MKKVALTGNLGSGKSTVGRMFEKLGAVVVDADELIRTFYRRDHPVYRKVIDAFGRSILNAEGDVDRKKLADLVFSDPEKLKLLEEITHSALYEELERIYARLPSDSLILVEASLFIEKGTHRNYDRTVVVYAPYEVCKRRAIAKGFSEEDFERRWRRQMPPEDKVRYADFVIDNSGSLSETERQVRDVFEALRRDP</sequence>
<comment type="function">
    <text evidence="5">Catalyzes the phosphorylation of the 3'-hydroxyl group of dephosphocoenzyme A to form coenzyme A.</text>
</comment>
<comment type="similarity">
    <text evidence="1 5">Belongs to the CoaE family.</text>
</comment>
<comment type="caution">
    <text evidence="7">The sequence shown here is derived from an EMBL/GenBank/DDBJ whole genome shotgun (WGS) entry which is preliminary data.</text>
</comment>
<keyword evidence="5" id="KW-0963">Cytoplasm</keyword>